<dbReference type="GO" id="GO:0008270">
    <property type="term" value="F:zinc ion binding"/>
    <property type="evidence" value="ECO:0007669"/>
    <property type="project" value="UniProtKB-KW"/>
</dbReference>
<evidence type="ECO:0000313" key="12">
    <source>
        <dbReference type="EMBL" id="KAK4277464.1"/>
    </source>
</evidence>
<keyword evidence="4" id="KW-0808">Transferase</keyword>
<evidence type="ECO:0000259" key="11">
    <source>
        <dbReference type="PROSITE" id="PS50089"/>
    </source>
</evidence>
<feature type="domain" description="RING-type" evidence="11">
    <location>
        <begin position="669"/>
        <end position="710"/>
    </location>
</feature>
<dbReference type="EMBL" id="JAWXYG010000003">
    <property type="protein sequence ID" value="KAK4277464.1"/>
    <property type="molecule type" value="Genomic_DNA"/>
</dbReference>
<keyword evidence="13" id="KW-1185">Reference proteome</keyword>
<dbReference type="FunFam" id="3.30.40.10:FF:000309">
    <property type="entry name" value="E3 ubiquitin-protein ligase MBR2"/>
    <property type="match status" value="1"/>
</dbReference>
<evidence type="ECO:0000256" key="6">
    <source>
        <dbReference type="ARBA" id="ARBA00022771"/>
    </source>
</evidence>
<feature type="compositionally biased region" description="Polar residues" evidence="10">
    <location>
        <begin position="441"/>
        <end position="472"/>
    </location>
</feature>
<dbReference type="InterPro" id="IPR045191">
    <property type="entry name" value="MBR1/2-like"/>
</dbReference>
<feature type="compositionally biased region" description="Polar residues" evidence="10">
    <location>
        <begin position="495"/>
        <end position="520"/>
    </location>
</feature>
<keyword evidence="5" id="KW-0479">Metal-binding</keyword>
<feature type="region of interest" description="Disordered" evidence="10">
    <location>
        <begin position="188"/>
        <end position="269"/>
    </location>
</feature>
<comment type="pathway">
    <text evidence="2">Protein modification; protein ubiquitination.</text>
</comment>
<evidence type="ECO:0000256" key="10">
    <source>
        <dbReference type="SAM" id="MobiDB-lite"/>
    </source>
</evidence>
<feature type="compositionally biased region" description="Low complexity" evidence="10">
    <location>
        <begin position="72"/>
        <end position="83"/>
    </location>
</feature>
<dbReference type="InterPro" id="IPR001841">
    <property type="entry name" value="Znf_RING"/>
</dbReference>
<feature type="region of interest" description="Disordered" evidence="10">
    <location>
        <begin position="72"/>
        <end position="101"/>
    </location>
</feature>
<evidence type="ECO:0000256" key="2">
    <source>
        <dbReference type="ARBA" id="ARBA00004906"/>
    </source>
</evidence>
<feature type="compositionally biased region" description="Polar residues" evidence="10">
    <location>
        <begin position="286"/>
        <end position="295"/>
    </location>
</feature>
<evidence type="ECO:0000256" key="7">
    <source>
        <dbReference type="ARBA" id="ARBA00022786"/>
    </source>
</evidence>
<dbReference type="Pfam" id="PF13639">
    <property type="entry name" value="zf-RING_2"/>
    <property type="match status" value="1"/>
</dbReference>
<dbReference type="GO" id="GO:0010228">
    <property type="term" value="P:vegetative to reproductive phase transition of meristem"/>
    <property type="evidence" value="ECO:0007669"/>
    <property type="project" value="UniProtKB-ARBA"/>
</dbReference>
<organism evidence="12 13">
    <name type="scientific">Acacia crassicarpa</name>
    <name type="common">northern wattle</name>
    <dbReference type="NCBI Taxonomy" id="499986"/>
    <lineage>
        <taxon>Eukaryota</taxon>
        <taxon>Viridiplantae</taxon>
        <taxon>Streptophyta</taxon>
        <taxon>Embryophyta</taxon>
        <taxon>Tracheophyta</taxon>
        <taxon>Spermatophyta</taxon>
        <taxon>Magnoliopsida</taxon>
        <taxon>eudicotyledons</taxon>
        <taxon>Gunneridae</taxon>
        <taxon>Pentapetalae</taxon>
        <taxon>rosids</taxon>
        <taxon>fabids</taxon>
        <taxon>Fabales</taxon>
        <taxon>Fabaceae</taxon>
        <taxon>Caesalpinioideae</taxon>
        <taxon>mimosoid clade</taxon>
        <taxon>Acacieae</taxon>
        <taxon>Acacia</taxon>
    </lineage>
</organism>
<feature type="region of interest" description="Disordered" evidence="10">
    <location>
        <begin position="305"/>
        <end position="344"/>
    </location>
</feature>
<comment type="catalytic activity">
    <reaction evidence="1">
        <text>S-ubiquitinyl-[E2 ubiquitin-conjugating enzyme]-L-cysteine + [acceptor protein]-L-lysine = [E2 ubiquitin-conjugating enzyme]-L-cysteine + N(6)-ubiquitinyl-[acceptor protein]-L-lysine.</text>
        <dbReference type="EC" id="2.3.2.27"/>
    </reaction>
</comment>
<dbReference type="PANTHER" id="PTHR22937:SF212">
    <property type="entry name" value="RING-TYPE E3 UBIQUITIN TRANSFERASE"/>
    <property type="match status" value="1"/>
</dbReference>
<dbReference type="PANTHER" id="PTHR22937">
    <property type="entry name" value="E3 UBIQUITIN-PROTEIN LIGASE RNF165"/>
    <property type="match status" value="1"/>
</dbReference>
<dbReference type="Proteomes" id="UP001293593">
    <property type="component" value="Unassembled WGS sequence"/>
</dbReference>
<sequence>MQGQRGAIGSLPETLEFNCGSTSSNPTVDQPICWNNMRNPVDNDSDIPEYLLPLSNMNPPYMNPISHEWQNSSGWSLGGPSSSNTQSEINNNQQKRELGWTSPISANAAAGPRAEGRHFEPTIVLSSDNVNSSPMYMHSSNSHMSPNLNLNAELADSGDNSQHLEHPILHKSSGSVNERVLPGIVSGPIPHPPGNNSFVPEGTDARPGCSVDARRAPCKRKAIEENVGPSLDGGSSSSIQHTESSAWNTLPTQENAGSSLSRSASSEEVNARLGLGMGDEAPENLPHSNDAGSTESFRRNLRLRISPSSQQNSIPPPAFSSGSVIRHSSMSTSSMSQRFPPVDNPLDLRAAPMVDNIIPQSQPLVIHVPTLPRNMQSLRWNGSSSSSNSQSSSPLVCADRDNQPREESSSRSISRNIFDRPVFVPSTDLRNLVRNPTVRASGSANLSMSGNVASSSRAGSNSAINQSSTSAWVSRPNPPQYPRRLSEYVRRSLFSPPSETAGSQNPSNNYSSLRSGPTSSSEERVPSSGAGIQGHHQSQPRSLWMERQGDAEFGIPYSLRSLAAAGEGSSSRLVSELRNVLGLMRRGGGLRFEDVMIFDQSVFSGVADIHDRHRDMRLDVDNMSYEELLALEERIGNVSTGLSEETVMKLLKQKKYSVETGSKLEAEPCCVCQEEYNDGDEIGILDCGHDFHKDCVKQWLMHKNLCPICKTTGLSS</sequence>
<comment type="caution">
    <text evidence="12">The sequence shown here is derived from an EMBL/GenBank/DDBJ whole genome shotgun (WGS) entry which is preliminary data.</text>
</comment>
<evidence type="ECO:0000256" key="3">
    <source>
        <dbReference type="ARBA" id="ARBA00012483"/>
    </source>
</evidence>
<feature type="region of interest" description="Disordered" evidence="10">
    <location>
        <begin position="377"/>
        <end position="413"/>
    </location>
</feature>
<feature type="compositionally biased region" description="Basic and acidic residues" evidence="10">
    <location>
        <begin position="398"/>
        <end position="409"/>
    </location>
</feature>
<evidence type="ECO:0000256" key="1">
    <source>
        <dbReference type="ARBA" id="ARBA00000900"/>
    </source>
</evidence>
<feature type="region of interest" description="Disordered" evidence="10">
    <location>
        <begin position="495"/>
        <end position="541"/>
    </location>
</feature>
<dbReference type="SMART" id="SM00184">
    <property type="entry name" value="RING"/>
    <property type="match status" value="1"/>
</dbReference>
<evidence type="ECO:0000256" key="5">
    <source>
        <dbReference type="ARBA" id="ARBA00022723"/>
    </source>
</evidence>
<dbReference type="PROSITE" id="PS50089">
    <property type="entry name" value="ZF_RING_2"/>
    <property type="match status" value="1"/>
</dbReference>
<evidence type="ECO:0000256" key="9">
    <source>
        <dbReference type="PROSITE-ProRule" id="PRU00175"/>
    </source>
</evidence>
<dbReference type="GO" id="GO:0043161">
    <property type="term" value="P:proteasome-mediated ubiquitin-dependent protein catabolic process"/>
    <property type="evidence" value="ECO:0007669"/>
    <property type="project" value="UniProtKB-ARBA"/>
</dbReference>
<protein>
    <recommendedName>
        <fullName evidence="3">RING-type E3 ubiquitin transferase</fullName>
        <ecNumber evidence="3">2.3.2.27</ecNumber>
    </recommendedName>
</protein>
<evidence type="ECO:0000256" key="4">
    <source>
        <dbReference type="ARBA" id="ARBA00022679"/>
    </source>
</evidence>
<feature type="region of interest" description="Disordered" evidence="10">
    <location>
        <begin position="441"/>
        <end position="483"/>
    </location>
</feature>
<reference evidence="12" key="1">
    <citation type="submission" date="2023-10" db="EMBL/GenBank/DDBJ databases">
        <title>Chromosome-level genome of the transformable northern wattle, Acacia crassicarpa.</title>
        <authorList>
            <person name="Massaro I."/>
            <person name="Sinha N.R."/>
            <person name="Poethig S."/>
            <person name="Leichty A.R."/>
        </authorList>
    </citation>
    <scope>NUCLEOTIDE SEQUENCE</scope>
    <source>
        <strain evidence="12">Acra3RX</strain>
        <tissue evidence="12">Leaf</tissue>
    </source>
</reference>
<dbReference type="AlphaFoldDB" id="A0AAE1MTF0"/>
<keyword evidence="7" id="KW-0833">Ubl conjugation pathway</keyword>
<feature type="compositionally biased region" description="Low complexity" evidence="10">
    <location>
        <begin position="383"/>
        <end position="393"/>
    </location>
</feature>
<dbReference type="InterPro" id="IPR013083">
    <property type="entry name" value="Znf_RING/FYVE/PHD"/>
</dbReference>
<accession>A0AAE1MTF0</accession>
<keyword evidence="8" id="KW-0862">Zinc</keyword>
<proteinExistence type="predicted"/>
<evidence type="ECO:0000313" key="13">
    <source>
        <dbReference type="Proteomes" id="UP001293593"/>
    </source>
</evidence>
<dbReference type="Gene3D" id="3.30.40.10">
    <property type="entry name" value="Zinc/RING finger domain, C3HC4 (zinc finger)"/>
    <property type="match status" value="1"/>
</dbReference>
<keyword evidence="6 9" id="KW-0863">Zinc-finger</keyword>
<feature type="compositionally biased region" description="Polar residues" evidence="10">
    <location>
        <begin position="233"/>
        <end position="257"/>
    </location>
</feature>
<dbReference type="GO" id="GO:0061630">
    <property type="term" value="F:ubiquitin protein ligase activity"/>
    <property type="evidence" value="ECO:0007669"/>
    <property type="project" value="UniProtKB-EC"/>
</dbReference>
<evidence type="ECO:0000256" key="8">
    <source>
        <dbReference type="ARBA" id="ARBA00022833"/>
    </source>
</evidence>
<name>A0AAE1MTF0_9FABA</name>
<feature type="compositionally biased region" description="Polar residues" evidence="10">
    <location>
        <begin position="84"/>
        <end position="93"/>
    </location>
</feature>
<dbReference type="EC" id="2.3.2.27" evidence="3"/>
<gene>
    <name evidence="12" type="ORF">QN277_015462</name>
</gene>
<dbReference type="SUPFAM" id="SSF57850">
    <property type="entry name" value="RING/U-box"/>
    <property type="match status" value="1"/>
</dbReference>
<feature type="region of interest" description="Disordered" evidence="10">
    <location>
        <begin position="276"/>
        <end position="295"/>
    </location>
</feature>